<dbReference type="NCBIfam" id="TIGR01844">
    <property type="entry name" value="type_I_sec_TolC"/>
    <property type="match status" value="1"/>
</dbReference>
<evidence type="ECO:0000313" key="10">
    <source>
        <dbReference type="EMBL" id="TCO80248.1"/>
    </source>
</evidence>
<organism evidence="10 11">
    <name type="scientific">Plasticicumulans lactativorans</name>
    <dbReference type="NCBI Taxonomy" id="1133106"/>
    <lineage>
        <taxon>Bacteria</taxon>
        <taxon>Pseudomonadati</taxon>
        <taxon>Pseudomonadota</taxon>
        <taxon>Gammaproteobacteria</taxon>
        <taxon>Candidatus Competibacteraceae</taxon>
        <taxon>Plasticicumulans</taxon>
    </lineage>
</organism>
<keyword evidence="9" id="KW-0732">Signal</keyword>
<keyword evidence="4" id="KW-1134">Transmembrane beta strand</keyword>
<dbReference type="InterPro" id="IPR003423">
    <property type="entry name" value="OMP_efflux"/>
</dbReference>
<dbReference type="GO" id="GO:0015562">
    <property type="term" value="F:efflux transmembrane transporter activity"/>
    <property type="evidence" value="ECO:0007669"/>
    <property type="project" value="InterPro"/>
</dbReference>
<name>A0A4R2LBQ9_9GAMM</name>
<evidence type="ECO:0000313" key="11">
    <source>
        <dbReference type="Proteomes" id="UP000295765"/>
    </source>
</evidence>
<gene>
    <name evidence="10" type="ORF">EV699_11524</name>
</gene>
<dbReference type="InterPro" id="IPR051906">
    <property type="entry name" value="TolC-like"/>
</dbReference>
<keyword evidence="3" id="KW-0813">Transport</keyword>
<evidence type="ECO:0000256" key="9">
    <source>
        <dbReference type="SAM" id="SignalP"/>
    </source>
</evidence>
<evidence type="ECO:0000256" key="5">
    <source>
        <dbReference type="ARBA" id="ARBA00022692"/>
    </source>
</evidence>
<keyword evidence="5" id="KW-0812">Transmembrane</keyword>
<evidence type="ECO:0000256" key="3">
    <source>
        <dbReference type="ARBA" id="ARBA00022448"/>
    </source>
</evidence>
<comment type="caution">
    <text evidence="10">The sequence shown here is derived from an EMBL/GenBank/DDBJ whole genome shotgun (WGS) entry which is preliminary data.</text>
</comment>
<evidence type="ECO:0000256" key="8">
    <source>
        <dbReference type="SAM" id="Coils"/>
    </source>
</evidence>
<feature type="coiled-coil region" evidence="8">
    <location>
        <begin position="109"/>
        <end position="168"/>
    </location>
</feature>
<feature type="signal peptide" evidence="9">
    <location>
        <begin position="1"/>
        <end position="24"/>
    </location>
</feature>
<protein>
    <submittedName>
        <fullName evidence="10">Outer membrane protein</fullName>
    </submittedName>
</protein>
<dbReference type="EMBL" id="SLWY01000015">
    <property type="protein sequence ID" value="TCO80248.1"/>
    <property type="molecule type" value="Genomic_DNA"/>
</dbReference>
<dbReference type="Proteomes" id="UP000295765">
    <property type="component" value="Unassembled WGS sequence"/>
</dbReference>
<dbReference type="Pfam" id="PF02321">
    <property type="entry name" value="OEP"/>
    <property type="match status" value="2"/>
</dbReference>
<dbReference type="SUPFAM" id="SSF56954">
    <property type="entry name" value="Outer membrane efflux proteins (OEP)"/>
    <property type="match status" value="1"/>
</dbReference>
<keyword evidence="6" id="KW-0472">Membrane</keyword>
<dbReference type="AlphaFoldDB" id="A0A4R2LBQ9"/>
<dbReference type="PANTHER" id="PTHR30026">
    <property type="entry name" value="OUTER MEMBRANE PROTEIN TOLC"/>
    <property type="match status" value="1"/>
</dbReference>
<dbReference type="InterPro" id="IPR010130">
    <property type="entry name" value="T1SS_OMP_TolC"/>
</dbReference>
<dbReference type="GO" id="GO:0009279">
    <property type="term" value="C:cell outer membrane"/>
    <property type="evidence" value="ECO:0007669"/>
    <property type="project" value="UniProtKB-SubCell"/>
</dbReference>
<reference evidence="10 11" key="1">
    <citation type="submission" date="2019-03" db="EMBL/GenBank/DDBJ databases">
        <title>Genomic Encyclopedia of Type Strains, Phase IV (KMG-IV): sequencing the most valuable type-strain genomes for metagenomic binning, comparative biology and taxonomic classification.</title>
        <authorList>
            <person name="Goeker M."/>
        </authorList>
    </citation>
    <scope>NUCLEOTIDE SEQUENCE [LARGE SCALE GENOMIC DNA]</scope>
    <source>
        <strain evidence="10 11">DSM 25287</strain>
    </source>
</reference>
<evidence type="ECO:0000256" key="6">
    <source>
        <dbReference type="ARBA" id="ARBA00023136"/>
    </source>
</evidence>
<accession>A0A4R2LBQ9</accession>
<dbReference type="PANTHER" id="PTHR30026:SF20">
    <property type="entry name" value="OUTER MEMBRANE PROTEIN TOLC"/>
    <property type="match status" value="1"/>
</dbReference>
<dbReference type="OrthoDB" id="9813458at2"/>
<dbReference type="RefSeq" id="WP_132543776.1">
    <property type="nucleotide sequence ID" value="NZ_SLWY01000015.1"/>
</dbReference>
<keyword evidence="7" id="KW-0998">Cell outer membrane</keyword>
<dbReference type="Gene3D" id="1.20.1600.10">
    <property type="entry name" value="Outer membrane efflux proteins (OEP)"/>
    <property type="match status" value="1"/>
</dbReference>
<keyword evidence="11" id="KW-1185">Reference proteome</keyword>
<dbReference type="GO" id="GO:1990281">
    <property type="term" value="C:efflux pump complex"/>
    <property type="evidence" value="ECO:0007669"/>
    <property type="project" value="TreeGrafter"/>
</dbReference>
<comment type="similarity">
    <text evidence="2">Belongs to the outer membrane factor (OMF) (TC 1.B.17) family.</text>
</comment>
<evidence type="ECO:0000256" key="1">
    <source>
        <dbReference type="ARBA" id="ARBA00004442"/>
    </source>
</evidence>
<dbReference type="GO" id="GO:0015288">
    <property type="term" value="F:porin activity"/>
    <property type="evidence" value="ECO:0007669"/>
    <property type="project" value="TreeGrafter"/>
</dbReference>
<keyword evidence="8" id="KW-0175">Coiled coil</keyword>
<evidence type="ECO:0000256" key="7">
    <source>
        <dbReference type="ARBA" id="ARBA00023237"/>
    </source>
</evidence>
<evidence type="ECO:0000256" key="2">
    <source>
        <dbReference type="ARBA" id="ARBA00007613"/>
    </source>
</evidence>
<sequence length="449" mass="49326">MRFPTRLLTVLCLGLGFCLPNAHGADLLRAYRDAADGNPLFKAAGAARLAAQESQPQALANMLPNLQATADQARDFGVNGIPGVSEYNSHQYGVTLTQPIYNEANLVQLRQADSRVSQADADYRAAEQDLIIAVATRYFTTLAASDNLRFARAEKDAVGRELEQAKRRFEVGLVTIVDVQEAQARYDLTVADEIAADNLLSDASESLRVITGQTYDDLVPLSERMPLIGPQPARVDTWIEQALEHNPQLQSGAQAVEIARENVNLQRSGHYPTLDLVGGYYDNDSGPRGGDLSGNRVSLQLTIPLYQGGAVTSRTRQAAYEHEATKQQLEGSQRDIVRQVRNAYRGQEAAISRVKALKQALVSNRSSLEATRAGLEVGTRTIVDVLDAERELYRAERDYARARYDYVLSRLQLKQAGGQLTEEELAAVNAWLQPTQPAARQPTQPAGRR</sequence>
<feature type="chain" id="PRO_5020377544" evidence="9">
    <location>
        <begin position="25"/>
        <end position="449"/>
    </location>
</feature>
<proteinExistence type="inferred from homology"/>
<evidence type="ECO:0000256" key="4">
    <source>
        <dbReference type="ARBA" id="ARBA00022452"/>
    </source>
</evidence>
<comment type="subcellular location">
    <subcellularLocation>
        <location evidence="1">Cell outer membrane</location>
    </subcellularLocation>
</comment>